<sequence length="500" mass="54130">MEKKKKKFEMPTAYTVLFLIIMAVAVLTWIIPAGEYQIDPDTGNFIAGSYAQIESRPQGLWDVFMAPVKGMIGDDTTGGAIEISLFILFIGGLLGIVNKTGAFDAGVASVIKSRKGKEKSLIPILMIIFAIGGTTFGLAEETLAFFPLLIPVMLAVGFDSVVAIAIPLIGSQIGCLASTVNPFSTGVASGMLGISPGEGLLSRIILLIILSAISIWYVYRYASKVEQDPKNSLLYDQREKDLERFKINMDDIEEISKKQKQVLTLFVLTFAILILGLVPWSTINPNWTIFETITEWFTNIPVLGTVLGQNMAPFGTWYFSEITMLMLVMSIVIAFFYGMNEKEFVSTFLEGAADFVGVAIVVAVAKGIQVVMNDGAITATILHWGEMGLENVSSSVFAVLAYIFYIPMSFLIPSTSGLAAATMGIIGPMGEFAGVSKDVIITAYQSASGWANLITPTSAIVMGAVTIAHTDLRVWFKFVGKLMIILFLVTAVYLGILAVL</sequence>
<dbReference type="PANTHER" id="PTHR43652">
    <property type="entry name" value="BASIC AMINO ACID ANTIPORTER YFCC-RELATED"/>
    <property type="match status" value="1"/>
</dbReference>
<keyword evidence="4 6" id="KW-1133">Transmembrane helix</keyword>
<evidence type="ECO:0000256" key="2">
    <source>
        <dbReference type="ARBA" id="ARBA00022475"/>
    </source>
</evidence>
<keyword evidence="2" id="KW-1003">Cell membrane</keyword>
<comment type="caution">
    <text evidence="7">The sequence shown here is derived from an EMBL/GenBank/DDBJ whole genome shotgun (WGS) entry which is preliminary data.</text>
</comment>
<feature type="transmembrane region" description="Helical" evidence="6">
    <location>
        <begin position="12"/>
        <end position="31"/>
    </location>
</feature>
<keyword evidence="3 6" id="KW-0812">Transmembrane</keyword>
<keyword evidence="5 6" id="KW-0472">Membrane</keyword>
<feature type="transmembrane region" description="Helical" evidence="6">
    <location>
        <begin position="200"/>
        <end position="219"/>
    </location>
</feature>
<proteinExistence type="predicted"/>
<protein>
    <submittedName>
        <fullName evidence="7">Arginine:ornithine antiporter</fullName>
    </submittedName>
</protein>
<dbReference type="PANTHER" id="PTHR43652:SF6">
    <property type="entry name" value="ARGININE REPRESSOR"/>
    <property type="match status" value="1"/>
</dbReference>
<gene>
    <name evidence="7" type="ORF">CBF32_05300</name>
</gene>
<evidence type="ECO:0000256" key="5">
    <source>
        <dbReference type="ARBA" id="ARBA00023136"/>
    </source>
</evidence>
<accession>A0A369AXG7</accession>
<feature type="transmembrane region" description="Helical" evidence="6">
    <location>
        <begin position="173"/>
        <end position="194"/>
    </location>
</feature>
<dbReference type="GO" id="GO:0005886">
    <property type="term" value="C:plasma membrane"/>
    <property type="evidence" value="ECO:0007669"/>
    <property type="project" value="UniProtKB-SubCell"/>
</dbReference>
<organism evidence="7 8">
    <name type="scientific">Vagococcus fluvialis</name>
    <dbReference type="NCBI Taxonomy" id="2738"/>
    <lineage>
        <taxon>Bacteria</taxon>
        <taxon>Bacillati</taxon>
        <taxon>Bacillota</taxon>
        <taxon>Bacilli</taxon>
        <taxon>Lactobacillales</taxon>
        <taxon>Enterococcaceae</taxon>
        <taxon>Vagococcus</taxon>
    </lineage>
</organism>
<dbReference type="InterPro" id="IPR051679">
    <property type="entry name" value="DASS-Related_Transporters"/>
</dbReference>
<dbReference type="AlphaFoldDB" id="A0A369AXG7"/>
<feature type="transmembrane region" description="Helical" evidence="6">
    <location>
        <begin position="145"/>
        <end position="166"/>
    </location>
</feature>
<dbReference type="Pfam" id="PF03606">
    <property type="entry name" value="DcuC"/>
    <property type="match status" value="1"/>
</dbReference>
<feature type="transmembrane region" description="Helical" evidence="6">
    <location>
        <begin position="478"/>
        <end position="499"/>
    </location>
</feature>
<feature type="transmembrane region" description="Helical" evidence="6">
    <location>
        <begin position="317"/>
        <end position="339"/>
    </location>
</feature>
<dbReference type="EMBL" id="NGJX01000004">
    <property type="protein sequence ID" value="RSU02685.1"/>
    <property type="molecule type" value="Genomic_DNA"/>
</dbReference>
<evidence type="ECO:0000313" key="8">
    <source>
        <dbReference type="Proteomes" id="UP000288197"/>
    </source>
</evidence>
<feature type="transmembrane region" description="Helical" evidence="6">
    <location>
        <begin position="262"/>
        <end position="280"/>
    </location>
</feature>
<evidence type="ECO:0000256" key="1">
    <source>
        <dbReference type="ARBA" id="ARBA00004651"/>
    </source>
</evidence>
<comment type="subcellular location">
    <subcellularLocation>
        <location evidence="1">Cell membrane</location>
        <topology evidence="1">Multi-pass membrane protein</topology>
    </subcellularLocation>
</comment>
<dbReference type="InterPro" id="IPR018385">
    <property type="entry name" value="C4_dicarb_anaerob_car-like"/>
</dbReference>
<dbReference type="OrthoDB" id="255482at2"/>
<feature type="transmembrane region" description="Helical" evidence="6">
    <location>
        <begin position="79"/>
        <end position="97"/>
    </location>
</feature>
<evidence type="ECO:0000256" key="4">
    <source>
        <dbReference type="ARBA" id="ARBA00022989"/>
    </source>
</evidence>
<name>A0A369AXG7_9ENTE</name>
<keyword evidence="8" id="KW-1185">Reference proteome</keyword>
<evidence type="ECO:0000256" key="3">
    <source>
        <dbReference type="ARBA" id="ARBA00022692"/>
    </source>
</evidence>
<evidence type="ECO:0000313" key="7">
    <source>
        <dbReference type="EMBL" id="RSU02685.1"/>
    </source>
</evidence>
<dbReference type="RefSeq" id="WP_114289259.1">
    <property type="nucleotide sequence ID" value="NZ_CP122523.1"/>
</dbReference>
<evidence type="ECO:0000256" key="6">
    <source>
        <dbReference type="SAM" id="Phobius"/>
    </source>
</evidence>
<dbReference type="GeneID" id="63146060"/>
<reference evidence="7 8" key="1">
    <citation type="submission" date="2017-05" db="EMBL/GenBank/DDBJ databases">
        <title>Vagococcus spp. assemblies.</title>
        <authorList>
            <person name="Gulvik C.A."/>
        </authorList>
    </citation>
    <scope>NUCLEOTIDE SEQUENCE [LARGE SCALE GENOMIC DNA]</scope>
    <source>
        <strain evidence="7 8">NCFB 2497</strain>
    </source>
</reference>
<dbReference type="Proteomes" id="UP000288197">
    <property type="component" value="Unassembled WGS sequence"/>
</dbReference>
<feature type="transmembrane region" description="Helical" evidence="6">
    <location>
        <begin position="121"/>
        <end position="139"/>
    </location>
</feature>